<keyword evidence="1" id="KW-1133">Transmembrane helix</keyword>
<dbReference type="AlphaFoldDB" id="A0A9W3GE40"/>
<organism evidence="2">
    <name type="scientific">Camelus bactrianus</name>
    <name type="common">Bactrian camel</name>
    <dbReference type="NCBI Taxonomy" id="9837"/>
    <lineage>
        <taxon>Eukaryota</taxon>
        <taxon>Metazoa</taxon>
        <taxon>Chordata</taxon>
        <taxon>Craniata</taxon>
        <taxon>Vertebrata</taxon>
        <taxon>Euteleostomi</taxon>
        <taxon>Mammalia</taxon>
        <taxon>Eutheria</taxon>
        <taxon>Laurasiatheria</taxon>
        <taxon>Artiodactyla</taxon>
        <taxon>Tylopoda</taxon>
        <taxon>Camelidae</taxon>
        <taxon>Camelus</taxon>
    </lineage>
</organism>
<dbReference type="InterPro" id="IPR029365">
    <property type="entry name" value="TMEM238"/>
</dbReference>
<dbReference type="RefSeq" id="XP_045377214.1">
    <property type="nucleotide sequence ID" value="XM_045521258.1"/>
</dbReference>
<accession>A0A9W3GE40</accession>
<dbReference type="Pfam" id="PF15125">
    <property type="entry name" value="TMEM238"/>
    <property type="match status" value="1"/>
</dbReference>
<dbReference type="PANTHER" id="PTHR28613">
    <property type="entry name" value="SI:CH211-232M10.4-RELATED"/>
    <property type="match status" value="1"/>
</dbReference>
<protein>
    <submittedName>
        <fullName evidence="2">Transmembrane protein 238-like</fullName>
    </submittedName>
</protein>
<dbReference type="PANTHER" id="PTHR28613:SF6">
    <property type="entry name" value="RIKEN CDNA A930007A09 GENE"/>
    <property type="match status" value="1"/>
</dbReference>
<name>A0A9W3GE40_CAMBA</name>
<keyword evidence="1" id="KW-0472">Membrane</keyword>
<feature type="transmembrane region" description="Helical" evidence="1">
    <location>
        <begin position="40"/>
        <end position="60"/>
    </location>
</feature>
<sequence>MRRRQPRGRQGVPRLRPALGLCLFLCSSQRTGLGRCRHFFWLGVAFDTVGATLLFTGVFADLLFYDLLLYLGSIIIFLSLLWWVFWYTGNIELTSEEALNRSYLLPSATILEALNQTISNRLSLTIGSISNITAGGSWKGLLL</sequence>
<evidence type="ECO:0000313" key="2">
    <source>
        <dbReference type="RefSeq" id="XP_045377214.1"/>
    </source>
</evidence>
<reference evidence="2" key="1">
    <citation type="submission" date="2025-08" db="UniProtKB">
        <authorList>
            <consortium name="RefSeq"/>
        </authorList>
    </citation>
    <scope>IDENTIFICATION</scope>
    <source>
        <tissue evidence="2">Blood</tissue>
    </source>
</reference>
<keyword evidence="1" id="KW-0812">Transmembrane</keyword>
<evidence type="ECO:0000256" key="1">
    <source>
        <dbReference type="SAM" id="Phobius"/>
    </source>
</evidence>
<proteinExistence type="predicted"/>
<feature type="transmembrane region" description="Helical" evidence="1">
    <location>
        <begin position="67"/>
        <end position="86"/>
    </location>
</feature>
<gene>
    <name evidence="2" type="primary">LOC123618568</name>
</gene>